<feature type="compositionally biased region" description="Basic and acidic residues" evidence="2">
    <location>
        <begin position="21"/>
        <end position="34"/>
    </location>
</feature>
<reference evidence="5" key="1">
    <citation type="submission" date="2016-04" db="EMBL/GenBank/DDBJ databases">
        <title>Cephalotus genome sequencing.</title>
        <authorList>
            <person name="Fukushima K."/>
            <person name="Hasebe M."/>
            <person name="Fang X."/>
        </authorList>
    </citation>
    <scope>NUCLEOTIDE SEQUENCE [LARGE SCALE GENOMIC DNA]</scope>
    <source>
        <strain evidence="5">cv. St1</strain>
    </source>
</reference>
<feature type="region of interest" description="Disordered" evidence="2">
    <location>
        <begin position="1"/>
        <end position="46"/>
    </location>
</feature>
<feature type="compositionally biased region" description="Basic and acidic residues" evidence="2">
    <location>
        <begin position="492"/>
        <end position="516"/>
    </location>
</feature>
<dbReference type="CDD" id="cd21134">
    <property type="entry name" value="YTH"/>
    <property type="match status" value="1"/>
</dbReference>
<keyword evidence="5" id="KW-1185">Reference proteome</keyword>
<feature type="compositionally biased region" description="Polar residues" evidence="2">
    <location>
        <begin position="521"/>
        <end position="540"/>
    </location>
</feature>
<organism evidence="4 5">
    <name type="scientific">Cephalotus follicularis</name>
    <name type="common">Albany pitcher plant</name>
    <dbReference type="NCBI Taxonomy" id="3775"/>
    <lineage>
        <taxon>Eukaryota</taxon>
        <taxon>Viridiplantae</taxon>
        <taxon>Streptophyta</taxon>
        <taxon>Embryophyta</taxon>
        <taxon>Tracheophyta</taxon>
        <taxon>Spermatophyta</taxon>
        <taxon>Magnoliopsida</taxon>
        <taxon>eudicotyledons</taxon>
        <taxon>Gunneridae</taxon>
        <taxon>Pentapetalae</taxon>
        <taxon>rosids</taxon>
        <taxon>fabids</taxon>
        <taxon>Oxalidales</taxon>
        <taxon>Cephalotaceae</taxon>
        <taxon>Cephalotus</taxon>
    </lineage>
</organism>
<evidence type="ECO:0000256" key="2">
    <source>
        <dbReference type="SAM" id="MobiDB-lite"/>
    </source>
</evidence>
<dbReference type="FunCoup" id="A0A1Q3DD75">
    <property type="interactions" value="1527"/>
</dbReference>
<comment type="caution">
    <text evidence="4">The sequence shown here is derived from an EMBL/GenBank/DDBJ whole genome shotgun (WGS) entry which is preliminary data.</text>
</comment>
<evidence type="ECO:0000313" key="5">
    <source>
        <dbReference type="Proteomes" id="UP000187406"/>
    </source>
</evidence>
<dbReference type="GO" id="GO:0003729">
    <property type="term" value="F:mRNA binding"/>
    <property type="evidence" value="ECO:0007669"/>
    <property type="project" value="UniProtKB-UniRule"/>
</dbReference>
<comment type="similarity">
    <text evidence="1">Belongs to the YTHDF family.</text>
</comment>
<keyword evidence="1" id="KW-0694">RNA-binding</keyword>
<dbReference type="GO" id="GO:1990247">
    <property type="term" value="F:N6-methyladenosine-containing RNA reader activity"/>
    <property type="evidence" value="ECO:0007669"/>
    <property type="project" value="UniProtKB-UniRule"/>
</dbReference>
<dbReference type="Gene3D" id="3.10.590.10">
    <property type="entry name" value="ph1033 like domains"/>
    <property type="match status" value="1"/>
</dbReference>
<dbReference type="PANTHER" id="PTHR12357:SF95">
    <property type="entry name" value="YTH DOMAIN-CONTAINING FAMILY PROTEIN"/>
    <property type="match status" value="1"/>
</dbReference>
<dbReference type="Pfam" id="PF04146">
    <property type="entry name" value="YTH"/>
    <property type="match status" value="1"/>
</dbReference>
<sequence>MSGEKKMETNNPAESVATGLKEAETKFAEQDMASREGGVLSDSTSSLAPTGNAIGSMKGYSGSFTQLDTHGYSQADASQMGLQSDNTSMVYYLPGYNPYATGTVVGADVQCVGQQPHFSSSGYLHPPVSYGSEAVPYYSWQTTYVGDAPIGKASGFVNAKQGPGVAAFAMSKGINSAITNSNFPGRFSKSTYTQHNKPLNKMPQLGSDFSAGLLKRYHDVGKFSSFPNQKQDHFPHNEFMNYRSTRTWSGNDKFKLRDKSNRNRDFETASELTRGPRAYNRTVPSDSSDKKEGLGLAVHKDQCNVPDFQTLFDNAKFYIIKSYSEDDVHKCIKYDVWSSTPNGNKKLDAAFHDAEARASETSTKCPIFLFFSVNGSGQFVGLAEMTGKVDFDKNMHFWQLDKWNGFFPVKWHIIKDIPNNQLRHIILENNDNKPVTFTRDTQEVELKQGLEMLNIFKNYSAKTSLLDDFSFYEDRERTHDKKSNNPATLRMETYKDDDGFPKIAKTSEMKNEEGSTRARRNTNSASLINLTKNLSLNSRP</sequence>
<dbReference type="InParanoid" id="A0A1Q3DD75"/>
<dbReference type="InterPro" id="IPR007275">
    <property type="entry name" value="YTH_domain"/>
</dbReference>
<dbReference type="PANTHER" id="PTHR12357">
    <property type="entry name" value="YTH YT521-B HOMOLOGY DOMAIN-CONTAINING"/>
    <property type="match status" value="1"/>
</dbReference>
<feature type="region of interest" description="Disordered" evidence="2">
    <location>
        <begin position="476"/>
        <end position="540"/>
    </location>
</feature>
<dbReference type="OrthoDB" id="306690at2759"/>
<evidence type="ECO:0000256" key="1">
    <source>
        <dbReference type="RuleBase" id="RU369095"/>
    </source>
</evidence>
<dbReference type="InterPro" id="IPR045168">
    <property type="entry name" value="YTH_prot"/>
</dbReference>
<protein>
    <recommendedName>
        <fullName evidence="1">YTH domain-containing family protein</fullName>
    </recommendedName>
</protein>
<evidence type="ECO:0000313" key="4">
    <source>
        <dbReference type="EMBL" id="GAV90208.1"/>
    </source>
</evidence>
<dbReference type="GO" id="GO:0061157">
    <property type="term" value="P:mRNA destabilization"/>
    <property type="evidence" value="ECO:0007669"/>
    <property type="project" value="TreeGrafter"/>
</dbReference>
<dbReference type="GO" id="GO:0005737">
    <property type="term" value="C:cytoplasm"/>
    <property type="evidence" value="ECO:0007669"/>
    <property type="project" value="TreeGrafter"/>
</dbReference>
<comment type="function">
    <text evidence="1">Specifically recognizes and binds N6-methyladenosine (m6A)-containing RNAs, and regulates mRNA stability. M6A is a modification present at internal sites of mRNAs and some non-coding RNAs and plays a role in mRNA stability and processing.</text>
</comment>
<dbReference type="Proteomes" id="UP000187406">
    <property type="component" value="Unassembled WGS sequence"/>
</dbReference>
<dbReference type="PROSITE" id="PS50882">
    <property type="entry name" value="YTH"/>
    <property type="match status" value="1"/>
</dbReference>
<name>A0A1Q3DD75_CEPFO</name>
<dbReference type="EMBL" id="BDDD01006046">
    <property type="protein sequence ID" value="GAV90208.1"/>
    <property type="molecule type" value="Genomic_DNA"/>
</dbReference>
<feature type="domain" description="YTH" evidence="3">
    <location>
        <begin position="315"/>
        <end position="456"/>
    </location>
</feature>
<accession>A0A1Q3DD75</accession>
<proteinExistence type="inferred from homology"/>
<dbReference type="AlphaFoldDB" id="A0A1Q3DD75"/>
<evidence type="ECO:0000259" key="3">
    <source>
        <dbReference type="PROSITE" id="PS50882"/>
    </source>
</evidence>
<gene>
    <name evidence="4" type="ORF">CFOL_v3_33617</name>
</gene>
<dbReference type="STRING" id="3775.A0A1Q3DD75"/>